<evidence type="ECO:0000313" key="3">
    <source>
        <dbReference type="Proteomes" id="UP000051952"/>
    </source>
</evidence>
<sequence length="270" mass="29122">MFTSEDDKVPRMMSVLTEGMRVLREGGELCAYEDGNTSVRMWADLRDAGFSATVTDAQRTATPVMKKSTKMFHLVCPFSRPVVATEHVALHMTTDNAVSGDTIPKVDIGPTIRLVIVSTIQLILFVVLVLILLPLYKPLSIPTSIPFDTRLGNVVAAIIMGYPMFAHVSRAHFVASLHVICSVGDALSLSIKSELVTLGIASAFHAVNQLPGFLIQVAANGVSMSSSVASTLGVIVSFALGAAVVRYVEHMLRARLIASRNIPQEYAKLL</sequence>
<keyword evidence="1 2" id="KW-0812">Transmembrane</keyword>
<accession>A0A0S4JR15</accession>
<proteinExistence type="predicted"/>
<dbReference type="AlphaFoldDB" id="A0A0S4JR15"/>
<name>A0A0S4JR15_BODSA</name>
<feature type="transmembrane region" description="Helical" evidence="1">
    <location>
        <begin position="114"/>
        <end position="136"/>
    </location>
</feature>
<feature type="transmembrane region" description="Helical" evidence="1">
    <location>
        <begin position="195"/>
        <end position="215"/>
    </location>
</feature>
<organism evidence="2 3">
    <name type="scientific">Bodo saltans</name>
    <name type="common">Flagellated protozoan</name>
    <dbReference type="NCBI Taxonomy" id="75058"/>
    <lineage>
        <taxon>Eukaryota</taxon>
        <taxon>Discoba</taxon>
        <taxon>Euglenozoa</taxon>
        <taxon>Kinetoplastea</taxon>
        <taxon>Metakinetoplastina</taxon>
        <taxon>Eubodonida</taxon>
        <taxon>Bodonidae</taxon>
        <taxon>Bodo</taxon>
    </lineage>
</organism>
<evidence type="ECO:0000313" key="2">
    <source>
        <dbReference type="EMBL" id="CUG92772.1"/>
    </source>
</evidence>
<keyword evidence="1" id="KW-1133">Transmembrane helix</keyword>
<dbReference type="VEuPathDB" id="TriTrypDB:BSAL_39285"/>
<gene>
    <name evidence="2" type="ORF">BSAL_39285</name>
</gene>
<keyword evidence="3" id="KW-1185">Reference proteome</keyword>
<dbReference type="EMBL" id="CYKH01002083">
    <property type="protein sequence ID" value="CUG92772.1"/>
    <property type="molecule type" value="Genomic_DNA"/>
</dbReference>
<keyword evidence="1" id="KW-0472">Membrane</keyword>
<reference evidence="3" key="1">
    <citation type="submission" date="2015-09" db="EMBL/GenBank/DDBJ databases">
        <authorList>
            <consortium name="Pathogen Informatics"/>
        </authorList>
    </citation>
    <scope>NUCLEOTIDE SEQUENCE [LARGE SCALE GENOMIC DNA]</scope>
    <source>
        <strain evidence="3">Lake Konstanz</strain>
    </source>
</reference>
<feature type="transmembrane region" description="Helical" evidence="1">
    <location>
        <begin position="156"/>
        <end position="183"/>
    </location>
</feature>
<protein>
    <submittedName>
        <fullName evidence="2">Transmembrane protein, putative</fullName>
    </submittedName>
</protein>
<feature type="transmembrane region" description="Helical" evidence="1">
    <location>
        <begin position="227"/>
        <end position="248"/>
    </location>
</feature>
<evidence type="ECO:0000256" key="1">
    <source>
        <dbReference type="SAM" id="Phobius"/>
    </source>
</evidence>
<dbReference type="Proteomes" id="UP000051952">
    <property type="component" value="Unassembled WGS sequence"/>
</dbReference>